<dbReference type="InterPro" id="IPR001757">
    <property type="entry name" value="P_typ_ATPase"/>
</dbReference>
<dbReference type="InterPro" id="IPR059000">
    <property type="entry name" value="ATPase_P-type_domA"/>
</dbReference>
<dbReference type="InterPro" id="IPR023214">
    <property type="entry name" value="HAD_sf"/>
</dbReference>
<dbReference type="InterPro" id="IPR023299">
    <property type="entry name" value="ATPase_P-typ_cyto_dom_N"/>
</dbReference>
<dbReference type="SUPFAM" id="SSF81665">
    <property type="entry name" value="Calcium ATPase, transmembrane domain M"/>
    <property type="match status" value="1"/>
</dbReference>
<dbReference type="NCBIfam" id="TIGR01525">
    <property type="entry name" value="ATPase-IB_hvy"/>
    <property type="match status" value="1"/>
</dbReference>
<feature type="transmembrane region" description="Helical" evidence="10">
    <location>
        <begin position="418"/>
        <end position="443"/>
    </location>
</feature>
<evidence type="ECO:0000313" key="13">
    <source>
        <dbReference type="EMBL" id="WOO77562.1"/>
    </source>
</evidence>
<protein>
    <submittedName>
        <fullName evidence="13">Copper-transporting ATPase HMA5</fullName>
    </submittedName>
</protein>
<dbReference type="NCBIfam" id="TIGR01494">
    <property type="entry name" value="ATPase_P-type"/>
    <property type="match status" value="1"/>
</dbReference>
<dbReference type="InterPro" id="IPR018303">
    <property type="entry name" value="ATPase_P-typ_P_site"/>
</dbReference>
<evidence type="ECO:0000313" key="14">
    <source>
        <dbReference type="Proteomes" id="UP000827549"/>
    </source>
</evidence>
<comment type="similarity">
    <text evidence="2 10">Belongs to the cation transport ATPase (P-type) (TC 3.A.3) family. Type IB subfamily.</text>
</comment>
<dbReference type="Pfam" id="PF00122">
    <property type="entry name" value="E1-E2_ATPase"/>
    <property type="match status" value="1"/>
</dbReference>
<feature type="compositionally biased region" description="Basic and acidic residues" evidence="11">
    <location>
        <begin position="611"/>
        <end position="627"/>
    </location>
</feature>
<proteinExistence type="inferred from homology"/>
<dbReference type="GO" id="GO:0055070">
    <property type="term" value="P:copper ion homeostasis"/>
    <property type="evidence" value="ECO:0007669"/>
    <property type="project" value="TreeGrafter"/>
</dbReference>
<comment type="subcellular location">
    <subcellularLocation>
        <location evidence="1">Membrane</location>
        <topology evidence="1">Multi-pass membrane protein</topology>
    </subcellularLocation>
</comment>
<keyword evidence="6 10" id="KW-0067">ATP-binding</keyword>
<sequence length="1180" mass="126128">MALNIPTHLPTASLLVSNMHCPSCVESITQLLAGLSSVKNLSISLLLNRVTFAIDTSISSSTRAPSYRKIVDQVKGILATEGGFNVTEEDAAEPTSKPSLFAKLGSKRRATKEEKRAEERRIRHLERCGACRAEHEALTNGLAPPTVSNPPPADQIQVTTFSIEGMTCASCTGTIKSALKENASVLESDIILLSSSGKVRHKASLPASEVAELIEDLGYDAQVIETHPEAPDVPAESDENALIRTTYSIDGMTCASCTSTIESELAKNPDITEALIVLLDNKGVVTHKASLSADAIKETIEDLGYDATIVSSGPVNVQKKTDGPGQRTVTVRVDGVFCNNCIVQLNDHLKSMPLRSFTPLTLKAPVTTITYAPHEPLTIRDILKSLSDVAPEFDAQVVRNKSLSERSREMQRHEVKILGSHLVVAFLFAIPTFIIGIVAMALLPKSNHFRQYFMEPAWGGADRGTIAMFALATPMQFGVGRLFYVRAFNSVWPHLRHLIPHFLRPKSMAKIPSRPFSWRNFFTFGSMDLLVALSTTTAYFASIAMMVLDIKAGAHSGTMSIGTYFDSSVFLLMFILLGRTLEAYAKSRTTDAVSLLGNLRPPTAWLVDSAPGDHPDTPKKEKEKETDLYSEPEDSAAPAREIPVDQVEYGDLILIQAGALPPTDGVIVSGNTTFDESSLTGESLPVPKGPGDEVFTGTTNQSAAVTIRVTNLAADTMLERIIRAVSDAGGKKAPLEKAAERLTGVFVPIVVYISIVVLAIWMGVTFGGLIDPKWFHGNGGRPFFAIEFAISVLVVACPCGIGLAVPCANAVGNGLAAAAGILASGGGEAFTGATQVTTIAFDKTGTLTVGKSVVTDEFHKDVAGVARKEIVHALRDVEAQSTHPLAVGLVDYLNANFEESSAKVTETAEIAGRGLRALAAVGDETLELLIGNAKLLEENGLDLNKEDAERITTWATDAKSVVLVGARVGDAPFTLAAMFGLSDPPRPTTKSVLQTLRSRGYRLVMLTGDNEVTARAVARTLDIAPEDVHAGVGPEGKAEAINAMQAQTRTVKNIFRTKVVPQRVMFVGDGLNDAVALTAADVSAAMGHGSQATLASADFVILSSSLDSLITLFHLSKKVRNRQWLNLIWASIFNFVCMPIAAGVLFPANGIKLSPVWSAVLMALSSVSVVLSSLALRWGL</sequence>
<dbReference type="InterPro" id="IPR008250">
    <property type="entry name" value="ATPase_P-typ_transduc_dom_A_sf"/>
</dbReference>
<dbReference type="PANTHER" id="PTHR43520:SF32">
    <property type="entry name" value="COPPER RESISTANCE P-TYPE ATPASE (EUROFUNG)"/>
    <property type="match status" value="1"/>
</dbReference>
<evidence type="ECO:0000256" key="7">
    <source>
        <dbReference type="ARBA" id="ARBA00022967"/>
    </source>
</evidence>
<evidence type="ECO:0000256" key="2">
    <source>
        <dbReference type="ARBA" id="ARBA00006024"/>
    </source>
</evidence>
<evidence type="ECO:0000256" key="5">
    <source>
        <dbReference type="ARBA" id="ARBA00022741"/>
    </source>
</evidence>
<dbReference type="PRINTS" id="PR00119">
    <property type="entry name" value="CATATPASE"/>
</dbReference>
<feature type="transmembrane region" description="Helical" evidence="10">
    <location>
        <begin position="561"/>
        <end position="578"/>
    </location>
</feature>
<feature type="transmembrane region" description="Helical" evidence="10">
    <location>
        <begin position="521"/>
        <end position="541"/>
    </location>
</feature>
<dbReference type="EMBL" id="CP086714">
    <property type="protein sequence ID" value="WOO77562.1"/>
    <property type="molecule type" value="Genomic_DNA"/>
</dbReference>
<evidence type="ECO:0000256" key="3">
    <source>
        <dbReference type="ARBA" id="ARBA00022692"/>
    </source>
</evidence>
<dbReference type="GO" id="GO:0005524">
    <property type="term" value="F:ATP binding"/>
    <property type="evidence" value="ECO:0007669"/>
    <property type="project" value="UniProtKB-UniRule"/>
</dbReference>
<evidence type="ECO:0000259" key="12">
    <source>
        <dbReference type="PROSITE" id="PS50846"/>
    </source>
</evidence>
<evidence type="ECO:0000256" key="4">
    <source>
        <dbReference type="ARBA" id="ARBA00022723"/>
    </source>
</evidence>
<feature type="region of interest" description="Disordered" evidence="11">
    <location>
        <begin position="606"/>
        <end position="639"/>
    </location>
</feature>
<keyword evidence="3 10" id="KW-0812">Transmembrane</keyword>
<feature type="transmembrane region" description="Helical" evidence="10">
    <location>
        <begin position="742"/>
        <end position="764"/>
    </location>
</feature>
<dbReference type="InterPro" id="IPR036412">
    <property type="entry name" value="HAD-like_sf"/>
</dbReference>
<dbReference type="CDD" id="cd00371">
    <property type="entry name" value="HMA"/>
    <property type="match status" value="3"/>
</dbReference>
<dbReference type="Pfam" id="PF00403">
    <property type="entry name" value="HMA"/>
    <property type="match status" value="3"/>
</dbReference>
<dbReference type="SFLD" id="SFLDS00003">
    <property type="entry name" value="Haloacid_Dehalogenase"/>
    <property type="match status" value="1"/>
</dbReference>
<evidence type="ECO:0000256" key="6">
    <source>
        <dbReference type="ARBA" id="ARBA00022840"/>
    </source>
</evidence>
<dbReference type="Pfam" id="PF00702">
    <property type="entry name" value="Hydrolase"/>
    <property type="match status" value="1"/>
</dbReference>
<keyword evidence="4 10" id="KW-0479">Metal-binding</keyword>
<evidence type="ECO:0000256" key="9">
    <source>
        <dbReference type="ARBA" id="ARBA00023136"/>
    </source>
</evidence>
<dbReference type="GO" id="GO:0016020">
    <property type="term" value="C:membrane"/>
    <property type="evidence" value="ECO:0007669"/>
    <property type="project" value="UniProtKB-SubCell"/>
</dbReference>
<dbReference type="Gene3D" id="3.30.70.100">
    <property type="match status" value="3"/>
</dbReference>
<dbReference type="InterPro" id="IPR017969">
    <property type="entry name" value="Heavy-metal-associated_CS"/>
</dbReference>
<dbReference type="Gene3D" id="3.40.1110.10">
    <property type="entry name" value="Calcium-transporting ATPase, cytoplasmic domain N"/>
    <property type="match status" value="1"/>
</dbReference>
<dbReference type="AlphaFoldDB" id="A0AAF1BFJ0"/>
<evidence type="ECO:0000256" key="8">
    <source>
        <dbReference type="ARBA" id="ARBA00022989"/>
    </source>
</evidence>
<dbReference type="GO" id="GO:0043682">
    <property type="term" value="F:P-type divalent copper transporter activity"/>
    <property type="evidence" value="ECO:0007669"/>
    <property type="project" value="TreeGrafter"/>
</dbReference>
<dbReference type="GO" id="GO:0016887">
    <property type="term" value="F:ATP hydrolysis activity"/>
    <property type="evidence" value="ECO:0007669"/>
    <property type="project" value="InterPro"/>
</dbReference>
<evidence type="ECO:0000256" key="1">
    <source>
        <dbReference type="ARBA" id="ARBA00004141"/>
    </source>
</evidence>
<feature type="domain" description="HMA" evidence="12">
    <location>
        <begin position="243"/>
        <end position="308"/>
    </location>
</feature>
<feature type="transmembrane region" description="Helical" evidence="10">
    <location>
        <begin position="1124"/>
        <end position="1144"/>
    </location>
</feature>
<feature type="transmembrane region" description="Helical" evidence="10">
    <location>
        <begin position="784"/>
        <end position="805"/>
    </location>
</feature>
<dbReference type="FunFam" id="3.30.70.100:FF:000001">
    <property type="entry name" value="ATPase copper transporting beta"/>
    <property type="match status" value="2"/>
</dbReference>
<dbReference type="InterPro" id="IPR044492">
    <property type="entry name" value="P_typ_ATPase_HD_dom"/>
</dbReference>
<organism evidence="13 14">
    <name type="scientific">Vanrija pseudolonga</name>
    <dbReference type="NCBI Taxonomy" id="143232"/>
    <lineage>
        <taxon>Eukaryota</taxon>
        <taxon>Fungi</taxon>
        <taxon>Dikarya</taxon>
        <taxon>Basidiomycota</taxon>
        <taxon>Agaricomycotina</taxon>
        <taxon>Tremellomycetes</taxon>
        <taxon>Trichosporonales</taxon>
        <taxon>Trichosporonaceae</taxon>
        <taxon>Vanrija</taxon>
    </lineage>
</organism>
<dbReference type="PROSITE" id="PS01047">
    <property type="entry name" value="HMA_1"/>
    <property type="match status" value="3"/>
</dbReference>
<evidence type="ECO:0000256" key="11">
    <source>
        <dbReference type="SAM" id="MobiDB-lite"/>
    </source>
</evidence>
<feature type="domain" description="HMA" evidence="12">
    <location>
        <begin position="157"/>
        <end position="222"/>
    </location>
</feature>
<evidence type="ECO:0000256" key="10">
    <source>
        <dbReference type="RuleBase" id="RU362081"/>
    </source>
</evidence>
<feature type="transmembrane region" description="Helical" evidence="10">
    <location>
        <begin position="1156"/>
        <end position="1176"/>
    </location>
</feature>
<dbReference type="SUPFAM" id="SSF55008">
    <property type="entry name" value="HMA, heavy metal-associated domain"/>
    <property type="match status" value="3"/>
</dbReference>
<dbReference type="Proteomes" id="UP000827549">
    <property type="component" value="Chromosome 1"/>
</dbReference>
<accession>A0AAF1BFJ0</accession>
<keyword evidence="14" id="KW-1185">Reference proteome</keyword>
<dbReference type="PROSITE" id="PS00154">
    <property type="entry name" value="ATPASE_E1_E2"/>
    <property type="match status" value="1"/>
</dbReference>
<keyword evidence="7" id="KW-1278">Translocase</keyword>
<dbReference type="GO" id="GO:0005507">
    <property type="term" value="F:copper ion binding"/>
    <property type="evidence" value="ECO:0007669"/>
    <property type="project" value="TreeGrafter"/>
</dbReference>
<dbReference type="InterPro" id="IPR036163">
    <property type="entry name" value="HMA_dom_sf"/>
</dbReference>
<gene>
    <name evidence="13" type="primary">HMA5</name>
    <name evidence="13" type="ORF">LOC62_01G001136</name>
</gene>
<dbReference type="GeneID" id="87804393"/>
<dbReference type="RefSeq" id="XP_062623594.1">
    <property type="nucleotide sequence ID" value="XM_062767610.1"/>
</dbReference>
<dbReference type="PROSITE" id="PS50846">
    <property type="entry name" value="HMA_2"/>
    <property type="match status" value="2"/>
</dbReference>
<keyword evidence="9 10" id="KW-0472">Membrane</keyword>
<reference evidence="13" key="1">
    <citation type="submission" date="2023-10" db="EMBL/GenBank/DDBJ databases">
        <authorList>
            <person name="Noh H."/>
        </authorList>
    </citation>
    <scope>NUCLEOTIDE SEQUENCE</scope>
    <source>
        <strain evidence="13">DUCC4014</strain>
    </source>
</reference>
<keyword evidence="8 10" id="KW-1133">Transmembrane helix</keyword>
<keyword evidence="5 10" id="KW-0547">Nucleotide-binding</keyword>
<dbReference type="InterPro" id="IPR027256">
    <property type="entry name" value="P-typ_ATPase_IB"/>
</dbReference>
<name>A0AAF1BFJ0_9TREE</name>
<dbReference type="InterPro" id="IPR023298">
    <property type="entry name" value="ATPase_P-typ_TM_dom_sf"/>
</dbReference>
<dbReference type="InterPro" id="IPR006121">
    <property type="entry name" value="HMA_dom"/>
</dbReference>
<dbReference type="SUPFAM" id="SSF81653">
    <property type="entry name" value="Calcium ATPase, transduction domain A"/>
    <property type="match status" value="1"/>
</dbReference>
<dbReference type="Gene3D" id="2.70.150.10">
    <property type="entry name" value="Calcium-transporting ATPase, cytoplasmic transduction domain A"/>
    <property type="match status" value="1"/>
</dbReference>
<dbReference type="SFLD" id="SFLDG00002">
    <property type="entry name" value="C1.7:_P-type_atpase_like"/>
    <property type="match status" value="1"/>
</dbReference>
<dbReference type="Gene3D" id="3.40.50.1000">
    <property type="entry name" value="HAD superfamily/HAD-like"/>
    <property type="match status" value="1"/>
</dbReference>
<dbReference type="PANTHER" id="PTHR43520">
    <property type="entry name" value="ATP7, ISOFORM B"/>
    <property type="match status" value="1"/>
</dbReference>
<dbReference type="SUPFAM" id="SSF56784">
    <property type="entry name" value="HAD-like"/>
    <property type="match status" value="1"/>
</dbReference>
<dbReference type="SFLD" id="SFLDF00027">
    <property type="entry name" value="p-type_atpase"/>
    <property type="match status" value="1"/>
</dbReference>
<dbReference type="PROSITE" id="PS01229">
    <property type="entry name" value="COF_2"/>
    <property type="match status" value="1"/>
</dbReference>